<protein>
    <submittedName>
        <fullName evidence="2">Uncharacterized protein</fullName>
    </submittedName>
</protein>
<evidence type="ECO:0000256" key="1">
    <source>
        <dbReference type="SAM" id="MobiDB-lite"/>
    </source>
</evidence>
<reference evidence="2 3" key="1">
    <citation type="submission" date="2019-10" db="EMBL/GenBank/DDBJ databases">
        <authorList>
            <person name="Palmer J.M."/>
        </authorList>
    </citation>
    <scope>NUCLEOTIDE SEQUENCE [LARGE SCALE GENOMIC DNA]</scope>
    <source>
        <strain evidence="2 3">TWF730</strain>
    </source>
</reference>
<dbReference type="EMBL" id="JAVHNS010000009">
    <property type="protein sequence ID" value="KAK6343748.1"/>
    <property type="molecule type" value="Genomic_DNA"/>
</dbReference>
<dbReference type="Proteomes" id="UP001373714">
    <property type="component" value="Unassembled WGS sequence"/>
</dbReference>
<keyword evidence="3" id="KW-1185">Reference proteome</keyword>
<gene>
    <name evidence="2" type="ORF">TWF730_011337</name>
</gene>
<evidence type="ECO:0000313" key="2">
    <source>
        <dbReference type="EMBL" id="KAK6343748.1"/>
    </source>
</evidence>
<sequence length="457" mass="50296">MAPSFHYLSEENGVEVPEHPRGSIDGSLALPWQALSTDNVGNGPCVDSISSDTYHAELTELEKAFTRQCTELIAWYSSKPASYGGLMELIDMLNSQAAALEAAREPFTVPDLSEEEEAPVVPTVGELIPKWVLPLAPPPIAPASVSELSTISSGDGTQKAVPVDPARQGSKSYRIPDHLPKRPFYLPVIGRPGERLYYSGTRDGHEGFARCEPLIAYALPSESNVAGSGRPLRFAELPAHFAENQRIFEFIWEEWSKGRRLEEWCSDVEGHRWGFADPNVATREEEEREPCLCSWWEGLDEAQMEELDEMWSQFGVATGPPVLLGEQSGFCDRPGLMGDKTSNGGIFVRPSELQAYLAGLEERWERRMELFVEEVRAVAAQEPRGGSQGPNPWVYTPAATEPGLVSIIDGYDDGHLGLDFPSLVPVVLQGNHPLAIPPRSTWPLREAAIHGDDLIAL</sequence>
<evidence type="ECO:0000313" key="3">
    <source>
        <dbReference type="Proteomes" id="UP001373714"/>
    </source>
</evidence>
<dbReference type="AlphaFoldDB" id="A0AAV9UK53"/>
<proteinExistence type="predicted"/>
<comment type="caution">
    <text evidence="2">The sequence shown here is derived from an EMBL/GenBank/DDBJ whole genome shotgun (WGS) entry which is preliminary data.</text>
</comment>
<organism evidence="2 3">
    <name type="scientific">Orbilia blumenaviensis</name>
    <dbReference type="NCBI Taxonomy" id="1796055"/>
    <lineage>
        <taxon>Eukaryota</taxon>
        <taxon>Fungi</taxon>
        <taxon>Dikarya</taxon>
        <taxon>Ascomycota</taxon>
        <taxon>Pezizomycotina</taxon>
        <taxon>Orbiliomycetes</taxon>
        <taxon>Orbiliales</taxon>
        <taxon>Orbiliaceae</taxon>
        <taxon>Orbilia</taxon>
    </lineage>
</organism>
<feature type="region of interest" description="Disordered" evidence="1">
    <location>
        <begin position="149"/>
        <end position="173"/>
    </location>
</feature>
<name>A0AAV9UK53_9PEZI</name>
<accession>A0AAV9UK53</accession>